<dbReference type="InterPro" id="IPR051225">
    <property type="entry name" value="NAD(P)_epim/dehydratase"/>
</dbReference>
<evidence type="ECO:0000313" key="5">
    <source>
        <dbReference type="Proteomes" id="UP001585080"/>
    </source>
</evidence>
<accession>A0ABV5ELZ6</accession>
<dbReference type="Gene3D" id="3.40.50.720">
    <property type="entry name" value="NAD(P)-binding Rossmann-like Domain"/>
    <property type="match status" value="1"/>
</dbReference>
<comment type="similarity">
    <text evidence="1">Belongs to the NAD(P)-dependent epimerase/dehydratase family.</text>
</comment>
<dbReference type="SUPFAM" id="SSF51735">
    <property type="entry name" value="NAD(P)-binding Rossmann-fold domains"/>
    <property type="match status" value="1"/>
</dbReference>
<dbReference type="EMBL" id="JAYMRP010000059">
    <property type="protein sequence ID" value="MFB8777883.1"/>
    <property type="molecule type" value="Genomic_DNA"/>
</dbReference>
<keyword evidence="5" id="KW-1185">Reference proteome</keyword>
<sequence length="379" mass="41134">MPSPHPCPIDSRGPRPPAADRPTLLLTGGSGVLGRALIDELSEDYDLVCLRRNRPLGDPRVRELSGDLVAPRLGLSPLAWHELALEVDVVLHSAAATNWRIPPEEIVRTNTVGTENMIDLAARADAPLYLVSTAFVVNAPTEEDHRRFPGAAAYLASKATAEQLMRESDLPGAIVRPSVVMGDSVTGRIAGEQGLTRTIGSMVLGQVPVLPGAPDAKVDMVPQDYVTRAIADLIRGGVGSGEYWLTAGKESIELREIADVCGEFAVRNGLPEPHRPRLIPVEAVHRLLLPMLEGTALPGKMRQRFQHYAELLLCFQTELPFDTSLGESFGEFHCGTRLTHADIRAALVRNLESWAEGRPGLLRKHRARPVSPMPTEVAS</sequence>
<protein>
    <submittedName>
        <fullName evidence="4">SDR family oxidoreductase</fullName>
    </submittedName>
</protein>
<evidence type="ECO:0000256" key="1">
    <source>
        <dbReference type="ARBA" id="ARBA00007637"/>
    </source>
</evidence>
<dbReference type="RefSeq" id="WP_376736316.1">
    <property type="nucleotide sequence ID" value="NZ_JAYMRP010000059.1"/>
</dbReference>
<organism evidence="4 5">
    <name type="scientific">Streptomyces broussonetiae</name>
    <dbReference type="NCBI Taxonomy" id="2686304"/>
    <lineage>
        <taxon>Bacteria</taxon>
        <taxon>Bacillati</taxon>
        <taxon>Actinomycetota</taxon>
        <taxon>Actinomycetes</taxon>
        <taxon>Kitasatosporales</taxon>
        <taxon>Streptomycetaceae</taxon>
        <taxon>Streptomyces</taxon>
    </lineage>
</organism>
<gene>
    <name evidence="4" type="ORF">VSS16_35115</name>
</gene>
<evidence type="ECO:0000256" key="2">
    <source>
        <dbReference type="SAM" id="MobiDB-lite"/>
    </source>
</evidence>
<reference evidence="4 5" key="1">
    <citation type="submission" date="2024-01" db="EMBL/GenBank/DDBJ databases">
        <title>Genome mining of biosynthetic gene clusters to explore secondary metabolites of Streptomyces sp.</title>
        <authorList>
            <person name="Baig A."/>
            <person name="Ajitkumar Shintre N."/>
            <person name="Kumar H."/>
            <person name="Anbarasu A."/>
            <person name="Ramaiah S."/>
        </authorList>
    </citation>
    <scope>NUCLEOTIDE SEQUENCE [LARGE SCALE GENOMIC DNA]</scope>
    <source>
        <strain evidence="4 5">A57</strain>
    </source>
</reference>
<name>A0ABV5ELZ6_9ACTN</name>
<dbReference type="InterPro" id="IPR013120">
    <property type="entry name" value="FAR_NAD-bd"/>
</dbReference>
<dbReference type="Pfam" id="PF07993">
    <property type="entry name" value="NAD_binding_4"/>
    <property type="match status" value="1"/>
</dbReference>
<dbReference type="PANTHER" id="PTHR42687:SF1">
    <property type="entry name" value="L-THREONINE 3-DEHYDROGENASE, MITOCHONDRIAL"/>
    <property type="match status" value="1"/>
</dbReference>
<dbReference type="InterPro" id="IPR036291">
    <property type="entry name" value="NAD(P)-bd_dom_sf"/>
</dbReference>
<proteinExistence type="inferred from homology"/>
<feature type="domain" description="Thioester reductase (TE)" evidence="3">
    <location>
        <begin position="59"/>
        <end position="230"/>
    </location>
</feature>
<dbReference type="PANTHER" id="PTHR42687">
    <property type="entry name" value="L-THREONINE 3-DEHYDROGENASE"/>
    <property type="match status" value="1"/>
</dbReference>
<dbReference type="CDD" id="cd05263">
    <property type="entry name" value="MupV_like_SDR_e"/>
    <property type="match status" value="1"/>
</dbReference>
<evidence type="ECO:0000313" key="4">
    <source>
        <dbReference type="EMBL" id="MFB8777883.1"/>
    </source>
</evidence>
<evidence type="ECO:0000259" key="3">
    <source>
        <dbReference type="Pfam" id="PF07993"/>
    </source>
</evidence>
<comment type="caution">
    <text evidence="4">The sequence shown here is derived from an EMBL/GenBank/DDBJ whole genome shotgun (WGS) entry which is preliminary data.</text>
</comment>
<dbReference type="Proteomes" id="UP001585080">
    <property type="component" value="Unassembled WGS sequence"/>
</dbReference>
<feature type="region of interest" description="Disordered" evidence="2">
    <location>
        <begin position="1"/>
        <end position="24"/>
    </location>
</feature>